<sequence>MEKLSNFKTQFIPRYVVLFTELTESRWQYALGYNAANRVGSSIISQKCDVAKKYSPINHSASIHENLKDLMSKGVQRFAQQAVICYYHSDKTLTPIIHLKTRQEVNEYYQSLQ</sequence>
<reference evidence="2" key="1">
    <citation type="submission" date="2016-03" db="EMBL/GenBank/DDBJ databases">
        <title>Characterization of Acinetobacter baumannii phage vB_AbaM_ME3.</title>
        <authorList>
            <person name="Buttimer C.T.H."/>
            <person name="Elbreki M."/>
            <person name="Coffey A."/>
        </authorList>
    </citation>
    <scope>NUCLEOTIDE SEQUENCE [LARGE SCALE GENOMIC DNA]</scope>
</reference>
<protein>
    <submittedName>
        <fullName evidence="1">Uncharacterized protein</fullName>
    </submittedName>
</protein>
<evidence type="ECO:0000313" key="1">
    <source>
        <dbReference type="EMBL" id="AND75427.1"/>
    </source>
</evidence>
<keyword evidence="2" id="KW-1185">Reference proteome</keyword>
<organism evidence="1 2">
    <name type="scientific">Acinetobacter phage vB_AbaM_ME3</name>
    <dbReference type="NCBI Taxonomy" id="1837876"/>
    <lineage>
        <taxon>Viruses</taxon>
        <taxon>Duplodnaviria</taxon>
        <taxon>Heunggongvirae</taxon>
        <taxon>Uroviricota</taxon>
        <taxon>Caudoviricetes</taxon>
        <taxon>Metrivirus</taxon>
        <taxon>Metrivirus ME3</taxon>
    </lineage>
</organism>
<dbReference type="EMBL" id="KU935715">
    <property type="protein sequence ID" value="AND75427.1"/>
    <property type="molecule type" value="Genomic_DNA"/>
</dbReference>
<gene>
    <name evidence="1" type="ORF">ME3_266</name>
</gene>
<dbReference type="Proteomes" id="UP000225947">
    <property type="component" value="Segment"/>
</dbReference>
<accession>A0A172Q0R1</accession>
<name>A0A172Q0R1_9CAUD</name>
<proteinExistence type="predicted"/>
<evidence type="ECO:0000313" key="2">
    <source>
        <dbReference type="Proteomes" id="UP000225947"/>
    </source>
</evidence>